<proteinExistence type="predicted"/>
<feature type="region of interest" description="Disordered" evidence="1">
    <location>
        <begin position="1"/>
        <end position="50"/>
    </location>
</feature>
<organism evidence="2 3">
    <name type="scientific">Streptomyces griseochromogenes</name>
    <dbReference type="NCBI Taxonomy" id="68214"/>
    <lineage>
        <taxon>Bacteria</taxon>
        <taxon>Bacillati</taxon>
        <taxon>Actinomycetota</taxon>
        <taxon>Actinomycetes</taxon>
        <taxon>Kitasatosporales</taxon>
        <taxon>Streptomycetaceae</taxon>
        <taxon>Streptomyces</taxon>
    </lineage>
</organism>
<dbReference type="EMBL" id="JAGGLP010000006">
    <property type="protein sequence ID" value="MBP2050423.1"/>
    <property type="molecule type" value="Genomic_DNA"/>
</dbReference>
<evidence type="ECO:0000313" key="2">
    <source>
        <dbReference type="EMBL" id="MBP2050423.1"/>
    </source>
</evidence>
<gene>
    <name evidence="2" type="ORF">J2Z21_003362</name>
</gene>
<protein>
    <recommendedName>
        <fullName evidence="4">DivIVA domain-containing protein</fullName>
    </recommendedName>
</protein>
<evidence type="ECO:0000256" key="1">
    <source>
        <dbReference type="SAM" id="MobiDB-lite"/>
    </source>
</evidence>
<sequence length="97" mass="11001">MDFTPEQTANPLDPSLIRGRCPLPARNDFSPGPVTGSKSPSPVCHRPQYRSHPDDVALVRADLSLRQEQGYEQNEILRALMVIAERLDEAHENRRRL</sequence>
<evidence type="ECO:0008006" key="4">
    <source>
        <dbReference type="Google" id="ProtNLM"/>
    </source>
</evidence>
<dbReference type="Proteomes" id="UP001519309">
    <property type="component" value="Unassembled WGS sequence"/>
</dbReference>
<feature type="compositionally biased region" description="Polar residues" evidence="1">
    <location>
        <begin position="1"/>
        <end position="10"/>
    </location>
</feature>
<dbReference type="RefSeq" id="WP_159400206.1">
    <property type="nucleotide sequence ID" value="NZ_CP016279.1"/>
</dbReference>
<comment type="caution">
    <text evidence="2">The sequence shown here is derived from an EMBL/GenBank/DDBJ whole genome shotgun (WGS) entry which is preliminary data.</text>
</comment>
<keyword evidence="3" id="KW-1185">Reference proteome</keyword>
<evidence type="ECO:0000313" key="3">
    <source>
        <dbReference type="Proteomes" id="UP001519309"/>
    </source>
</evidence>
<reference evidence="2 3" key="1">
    <citation type="submission" date="2021-03" db="EMBL/GenBank/DDBJ databases">
        <title>Genomic Encyclopedia of Type Strains, Phase IV (KMG-IV): sequencing the most valuable type-strain genomes for metagenomic binning, comparative biology and taxonomic classification.</title>
        <authorList>
            <person name="Goeker M."/>
        </authorList>
    </citation>
    <scope>NUCLEOTIDE SEQUENCE [LARGE SCALE GENOMIC DNA]</scope>
    <source>
        <strain evidence="2 3">DSM 40499</strain>
    </source>
</reference>
<name>A0ABS4LSP2_9ACTN</name>
<accession>A0ABS4LSP2</accession>